<keyword evidence="5 13" id="KW-0863">Zinc-finger</keyword>
<dbReference type="FunFam" id="3.30.60.190:FF:000001">
    <property type="entry name" value="box C/D snoRNA protein 1"/>
    <property type="match status" value="1"/>
</dbReference>
<dbReference type="GO" id="GO:0070761">
    <property type="term" value="C:pre-snoRNP complex"/>
    <property type="evidence" value="ECO:0007669"/>
    <property type="project" value="TreeGrafter"/>
</dbReference>
<evidence type="ECO:0000256" key="1">
    <source>
        <dbReference type="ARBA" id="ARBA00022499"/>
    </source>
</evidence>
<dbReference type="InterPro" id="IPR007529">
    <property type="entry name" value="Znf_HIT"/>
</dbReference>
<evidence type="ECO:0000256" key="3">
    <source>
        <dbReference type="ARBA" id="ARBA00022553"/>
    </source>
</evidence>
<comment type="function">
    <text evidence="8">Required for box C/D snoRNAs accumulation involved in snoRNA processing, snoRNA transport to the nucleolus and ribosome biogenesis.</text>
</comment>
<protein>
    <recommendedName>
        <fullName evidence="11">Box C/D snoRNA protein 1</fullName>
    </recommendedName>
    <alternativeName>
        <fullName evidence="12">Zinc finger HIT domain-containing protein 6</fullName>
    </alternativeName>
</protein>
<feature type="compositionally biased region" description="Acidic residues" evidence="14">
    <location>
        <begin position="313"/>
        <end position="322"/>
    </location>
</feature>
<dbReference type="CDD" id="cd23023">
    <property type="entry name" value="zf-HIT_BCD1"/>
    <property type="match status" value="1"/>
</dbReference>
<evidence type="ECO:0000256" key="12">
    <source>
        <dbReference type="ARBA" id="ARBA00077531"/>
    </source>
</evidence>
<comment type="subunit">
    <text evidence="10">Interacts with FBL, SNU13, NOP58, NUFIP1, RUVBL1, RUVBL2 and TAF9. Interacts (via HIT-type zinc finger) with the RUVBL1/RUVBL2 complex in the presence of ADP.</text>
</comment>
<comment type="similarity">
    <text evidence="9">Belongs to the BCD1 family.</text>
</comment>
<keyword evidence="1" id="KW-1017">Isopeptide bond</keyword>
<dbReference type="Pfam" id="PF25790">
    <property type="entry name" value="BCD1"/>
    <property type="match status" value="1"/>
</dbReference>
<name>A0A3N4KK76_9PEZI</name>
<dbReference type="GO" id="GO:0000492">
    <property type="term" value="P:box C/D snoRNP assembly"/>
    <property type="evidence" value="ECO:0007669"/>
    <property type="project" value="TreeGrafter"/>
</dbReference>
<dbReference type="GO" id="GO:0005634">
    <property type="term" value="C:nucleus"/>
    <property type="evidence" value="ECO:0007669"/>
    <property type="project" value="TreeGrafter"/>
</dbReference>
<evidence type="ECO:0000259" key="15">
    <source>
        <dbReference type="PROSITE" id="PS51083"/>
    </source>
</evidence>
<dbReference type="GO" id="GO:0048254">
    <property type="term" value="P:snoRNA localization"/>
    <property type="evidence" value="ECO:0007669"/>
    <property type="project" value="TreeGrafter"/>
</dbReference>
<proteinExistence type="inferred from homology"/>
<dbReference type="SUPFAM" id="SSF144232">
    <property type="entry name" value="HIT/MYND zinc finger-like"/>
    <property type="match status" value="1"/>
</dbReference>
<dbReference type="STRING" id="1392247.A0A3N4KK76"/>
<dbReference type="Pfam" id="PF04438">
    <property type="entry name" value="zf-HIT"/>
    <property type="match status" value="1"/>
</dbReference>
<keyword evidence="4" id="KW-0479">Metal-binding</keyword>
<keyword evidence="2" id="KW-0690">Ribosome biogenesis</keyword>
<evidence type="ECO:0000256" key="8">
    <source>
        <dbReference type="ARBA" id="ARBA00049598"/>
    </source>
</evidence>
<organism evidence="16 17">
    <name type="scientific">Morchella conica CCBAS932</name>
    <dbReference type="NCBI Taxonomy" id="1392247"/>
    <lineage>
        <taxon>Eukaryota</taxon>
        <taxon>Fungi</taxon>
        <taxon>Dikarya</taxon>
        <taxon>Ascomycota</taxon>
        <taxon>Pezizomycotina</taxon>
        <taxon>Pezizomycetes</taxon>
        <taxon>Pezizales</taxon>
        <taxon>Morchellaceae</taxon>
        <taxon>Morchella</taxon>
    </lineage>
</organism>
<dbReference type="Gene3D" id="3.30.60.190">
    <property type="match status" value="1"/>
</dbReference>
<keyword evidence="3" id="KW-0597">Phosphoprotein</keyword>
<dbReference type="OrthoDB" id="272357at2759"/>
<accession>A0A3N4KK76</accession>
<keyword evidence="6" id="KW-0862">Zinc</keyword>
<dbReference type="PANTHER" id="PTHR13483:SF11">
    <property type="entry name" value="ZINC FINGER HIT DOMAIN-CONTAINING PROTEIN 3"/>
    <property type="match status" value="1"/>
</dbReference>
<sequence length="357" mass="39295">MSTSQPSPAPITPTTDTTLLSELCPFCNAAPPKYRCPACDARTCSLTCSKRHKTYKQCSGTRDPTAYLKRSALTTPSALNRDFNFLTGVEKAVLRADGGAEEEEQEKVNKQKLQNRQAFIEKSGVVFKSAPRGLKRARENKTDVVKTKKQRVLGWTVEWIMCDEGNRRILDDRITETSILFHAFFHPNNGESRKKAKAEMAKTRFYLRKVGTPANKPTLIQLNPLAALKDCLRGRIVEEYPTLYVTSQEGHPQGWEIDASIAADTGGKLEVLEETGEVNLDALEKIVAGNMGDSLVEESGAKEEVPKELVEEELVVDMEDPSGEVKEGGTKDSEMEGQTGAPKSAISPEGDEVTSTK</sequence>
<evidence type="ECO:0000256" key="14">
    <source>
        <dbReference type="SAM" id="MobiDB-lite"/>
    </source>
</evidence>
<evidence type="ECO:0000256" key="9">
    <source>
        <dbReference type="ARBA" id="ARBA00049654"/>
    </source>
</evidence>
<evidence type="ECO:0000256" key="2">
    <source>
        <dbReference type="ARBA" id="ARBA00022517"/>
    </source>
</evidence>
<feature type="region of interest" description="Disordered" evidence="14">
    <location>
        <begin position="313"/>
        <end position="357"/>
    </location>
</feature>
<keyword evidence="7" id="KW-0832">Ubl conjugation</keyword>
<dbReference type="GO" id="GO:0000463">
    <property type="term" value="P:maturation of LSU-rRNA from tricistronic rRNA transcript (SSU-rRNA, 5.8S rRNA, LSU-rRNA)"/>
    <property type="evidence" value="ECO:0007669"/>
    <property type="project" value="TreeGrafter"/>
</dbReference>
<feature type="compositionally biased region" description="Basic and acidic residues" evidence="14">
    <location>
        <begin position="323"/>
        <end position="334"/>
    </location>
</feature>
<keyword evidence="17" id="KW-1185">Reference proteome</keyword>
<dbReference type="PROSITE" id="PS51083">
    <property type="entry name" value="ZF_HIT"/>
    <property type="match status" value="1"/>
</dbReference>
<evidence type="ECO:0000256" key="6">
    <source>
        <dbReference type="ARBA" id="ARBA00022833"/>
    </source>
</evidence>
<dbReference type="PANTHER" id="PTHR13483">
    <property type="entry name" value="BOX C_D SNORNA PROTEIN 1-RELATED"/>
    <property type="match status" value="1"/>
</dbReference>
<dbReference type="FunCoup" id="A0A3N4KK76">
    <property type="interactions" value="114"/>
</dbReference>
<dbReference type="InterPro" id="IPR057721">
    <property type="entry name" value="BCD1_alpha/beta"/>
</dbReference>
<dbReference type="GO" id="GO:0008270">
    <property type="term" value="F:zinc ion binding"/>
    <property type="evidence" value="ECO:0007669"/>
    <property type="project" value="UniProtKB-UniRule"/>
</dbReference>
<evidence type="ECO:0000256" key="7">
    <source>
        <dbReference type="ARBA" id="ARBA00022843"/>
    </source>
</evidence>
<evidence type="ECO:0000256" key="10">
    <source>
        <dbReference type="ARBA" id="ARBA00061949"/>
    </source>
</evidence>
<evidence type="ECO:0000313" key="17">
    <source>
        <dbReference type="Proteomes" id="UP000277580"/>
    </source>
</evidence>
<evidence type="ECO:0000256" key="4">
    <source>
        <dbReference type="ARBA" id="ARBA00022723"/>
    </source>
</evidence>
<evidence type="ECO:0000256" key="5">
    <source>
        <dbReference type="ARBA" id="ARBA00022771"/>
    </source>
</evidence>
<gene>
    <name evidence="16" type="ORF">P167DRAFT_538238</name>
</gene>
<evidence type="ECO:0000313" key="16">
    <source>
        <dbReference type="EMBL" id="RPB09722.1"/>
    </source>
</evidence>
<dbReference type="AlphaFoldDB" id="A0A3N4KK76"/>
<dbReference type="EMBL" id="ML119149">
    <property type="protein sequence ID" value="RPB09722.1"/>
    <property type="molecule type" value="Genomic_DNA"/>
</dbReference>
<reference evidence="16 17" key="1">
    <citation type="journal article" date="2018" name="Nat. Ecol. Evol.">
        <title>Pezizomycetes genomes reveal the molecular basis of ectomycorrhizal truffle lifestyle.</title>
        <authorList>
            <person name="Murat C."/>
            <person name="Payen T."/>
            <person name="Noel B."/>
            <person name="Kuo A."/>
            <person name="Morin E."/>
            <person name="Chen J."/>
            <person name="Kohler A."/>
            <person name="Krizsan K."/>
            <person name="Balestrini R."/>
            <person name="Da Silva C."/>
            <person name="Montanini B."/>
            <person name="Hainaut M."/>
            <person name="Levati E."/>
            <person name="Barry K.W."/>
            <person name="Belfiori B."/>
            <person name="Cichocki N."/>
            <person name="Clum A."/>
            <person name="Dockter R.B."/>
            <person name="Fauchery L."/>
            <person name="Guy J."/>
            <person name="Iotti M."/>
            <person name="Le Tacon F."/>
            <person name="Lindquist E.A."/>
            <person name="Lipzen A."/>
            <person name="Malagnac F."/>
            <person name="Mello A."/>
            <person name="Molinier V."/>
            <person name="Miyauchi S."/>
            <person name="Poulain J."/>
            <person name="Riccioni C."/>
            <person name="Rubini A."/>
            <person name="Sitrit Y."/>
            <person name="Splivallo R."/>
            <person name="Traeger S."/>
            <person name="Wang M."/>
            <person name="Zifcakova L."/>
            <person name="Wipf D."/>
            <person name="Zambonelli A."/>
            <person name="Paolocci F."/>
            <person name="Nowrousian M."/>
            <person name="Ottonello S."/>
            <person name="Baldrian P."/>
            <person name="Spatafora J.W."/>
            <person name="Henrissat B."/>
            <person name="Nagy L.G."/>
            <person name="Aury J.M."/>
            <person name="Wincker P."/>
            <person name="Grigoriev I.V."/>
            <person name="Bonfante P."/>
            <person name="Martin F.M."/>
        </authorList>
    </citation>
    <scope>NUCLEOTIDE SEQUENCE [LARGE SCALE GENOMIC DNA]</scope>
    <source>
        <strain evidence="16 17">CCBAS932</strain>
    </source>
</reference>
<dbReference type="InParanoid" id="A0A3N4KK76"/>
<dbReference type="InterPro" id="IPR051639">
    <property type="entry name" value="BCD1"/>
</dbReference>
<evidence type="ECO:0000256" key="11">
    <source>
        <dbReference type="ARBA" id="ARBA00068630"/>
    </source>
</evidence>
<dbReference type="Proteomes" id="UP000277580">
    <property type="component" value="Unassembled WGS sequence"/>
</dbReference>
<feature type="domain" description="HIT-type" evidence="15">
    <location>
        <begin position="24"/>
        <end position="58"/>
    </location>
</feature>
<evidence type="ECO:0000256" key="13">
    <source>
        <dbReference type="PROSITE-ProRule" id="PRU00453"/>
    </source>
</evidence>